<feature type="region of interest" description="Disordered" evidence="1">
    <location>
        <begin position="134"/>
        <end position="168"/>
    </location>
</feature>
<keyword evidence="3" id="KW-1185">Reference proteome</keyword>
<feature type="compositionally biased region" description="Polar residues" evidence="1">
    <location>
        <begin position="2116"/>
        <end position="2132"/>
    </location>
</feature>
<dbReference type="Gene3D" id="2.180.10.10">
    <property type="entry name" value="RHS repeat-associated core"/>
    <property type="match status" value="4"/>
</dbReference>
<dbReference type="Proteomes" id="UP000525652">
    <property type="component" value="Unassembled WGS sequence"/>
</dbReference>
<comment type="caution">
    <text evidence="2">The sequence shown here is derived from an EMBL/GenBank/DDBJ whole genome shotgun (WGS) entry which is preliminary data.</text>
</comment>
<dbReference type="InterPro" id="IPR050708">
    <property type="entry name" value="T6SS_VgrG/RHS"/>
</dbReference>
<feature type="region of interest" description="Disordered" evidence="1">
    <location>
        <begin position="737"/>
        <end position="760"/>
    </location>
</feature>
<evidence type="ECO:0000256" key="1">
    <source>
        <dbReference type="SAM" id="MobiDB-lite"/>
    </source>
</evidence>
<dbReference type="EMBL" id="JACHVA010000135">
    <property type="protein sequence ID" value="MBC2603912.1"/>
    <property type="molecule type" value="Genomic_DNA"/>
</dbReference>
<gene>
    <name evidence="2" type="ORF">H5P30_19200</name>
</gene>
<feature type="region of interest" description="Disordered" evidence="1">
    <location>
        <begin position="2255"/>
        <end position="2274"/>
    </location>
</feature>
<dbReference type="PANTHER" id="PTHR32305">
    <property type="match status" value="1"/>
</dbReference>
<feature type="compositionally biased region" description="Basic and acidic residues" evidence="1">
    <location>
        <begin position="2255"/>
        <end position="2272"/>
    </location>
</feature>
<organism evidence="2 3">
    <name type="scientific">Puniceicoccus vermicola</name>
    <dbReference type="NCBI Taxonomy" id="388746"/>
    <lineage>
        <taxon>Bacteria</taxon>
        <taxon>Pseudomonadati</taxon>
        <taxon>Verrucomicrobiota</taxon>
        <taxon>Opitutia</taxon>
        <taxon>Puniceicoccales</taxon>
        <taxon>Puniceicoccaceae</taxon>
        <taxon>Puniceicoccus</taxon>
    </lineage>
</organism>
<reference evidence="2 3" key="1">
    <citation type="submission" date="2020-07" db="EMBL/GenBank/DDBJ databases">
        <authorList>
            <person name="Feng X."/>
        </authorList>
    </citation>
    <scope>NUCLEOTIDE SEQUENCE [LARGE SCALE GENOMIC DNA]</scope>
    <source>
        <strain evidence="2 3">JCM14086</strain>
    </source>
</reference>
<evidence type="ECO:0000313" key="2">
    <source>
        <dbReference type="EMBL" id="MBC2603912.1"/>
    </source>
</evidence>
<evidence type="ECO:0000313" key="3">
    <source>
        <dbReference type="Proteomes" id="UP000525652"/>
    </source>
</evidence>
<dbReference type="PANTHER" id="PTHR32305:SF15">
    <property type="entry name" value="PROTEIN RHSA-RELATED"/>
    <property type="match status" value="1"/>
</dbReference>
<dbReference type="Pfam" id="PF05593">
    <property type="entry name" value="RHS_repeat"/>
    <property type="match status" value="5"/>
</dbReference>
<dbReference type="NCBIfam" id="TIGR03696">
    <property type="entry name" value="Rhs_assc_core"/>
    <property type="match status" value="1"/>
</dbReference>
<feature type="compositionally biased region" description="Low complexity" evidence="1">
    <location>
        <begin position="140"/>
        <end position="154"/>
    </location>
</feature>
<dbReference type="InterPro" id="IPR031325">
    <property type="entry name" value="RHS_repeat"/>
</dbReference>
<sequence length="2418" mass="271459">MYFTKVEFDDSNAPSGSVDIEVWILDATAIPAADHYELQYIDDNDGDSDGKGYFGTDSYWTSLPLQLETIESDQTYQFTDSNYQVEHHRYYRFAAIDQNGDVIYKNDSMQNGRVASVLKHQEWKVFERSISNFHPNNEQTTTSTTTTSTTTTSTVFRPTSSEQNSSNFYDHSIEDENWSPKFTTDADVLSLMYWTSEFHSFDAFTSSFLRVGSHSEVDQNIEQKFSVSGDPDNAQYGTNYFGDYVYNFRIDRYPYSAFLSDFRGRLSESEGAYLNPLNENSEVRLSMDISVLIGLESPWPNFFELVDFTTGKIEITWSNSNLNIEGYDPKEQRVHHLISPYIIQPTVYGNSDDPDTPESISRLATDWKITPQTWPSDEETEISIKVTFPDGSTAIEKSYTIKFPDRATAKADSTPDYYNIPFNTATGPRYRKIGINGRPLSDEKPQAASENDEAKEETYVDAFNLNLVHGVTDIYVPIPGSELTLSLRRNITSEIWSENSGLRPYERPDKPFGPAWSSNVCSNIEVITPEGPDVNQYEEPTKAYVTDENGQTHEFVQYETAWFPMPSASHEARSYLTRLTESENGFSFRQKHGNTLSFDKIPGEQRLMRDRVEGSQNYTVYTYARLDTVTDRLSYQLKYTYSGTQSLIPITIAAIDPTGNPIPNLEINVSQSGGRVDKVWDPNENEIRYNYGAPHLYTYDGYNVTSVENYLEKLISVEFMEEGAVISRTDYDYEEETEGAYTPLNGNDVASSGRPKSPPYQDPAILPCDGEQQHVNYHHLNLSAVVDANGNAYNFTYAFDHSKETYVSNSVTAGYYLQTGNPRYVSRIDLPDGSSARYTNGNLSNRIRISTGGDGYENVSMTNERSNAVTDADGFETTYTFGGMDIEVLTQFKDLLINSGVYTPDTKYKDPRILYYTDMEITHGDYGKETYVFDKVAGLSLASATDLSGNQREYGYGESITVPQSLADIWPFELFGQYSDPTYEKHIGSDGLVTIKHFAYESHFRIMKEYIDPKGRRTVTMIDSMGRRTDEKIYSDSNMLIQQTDFAYADTTWRGVVTAQTVKTLSGDPSWASDLVTFNELDTNGRIETSYRYPNADADGNSVPDRMTAYTYDNNNNRLSITEGSVGSIGKTTAFEYDARNRLEKTIFHDNSETSETRNYYDGRGNLIVQIDENDHATVNQYDALNRLEKTIRIINGSYPNAPPDDDYTPDSDDLVTSNSYNNVNSLEQTTRTDGPTTTMEYDGLQRVTKSTVSGSGFADQVTQFFYGNNSGGSVFNVSGFKPTLSISPRGYRTAVTYDSLYRPTQTKAEYEPGRYATTKTEYDLVGNPTQVTDPLGNATITEFDALNRPTLVTFADSTTVSTVYTATGLAYSVTDEKGKITTTEYDAAGRPIRVIQPRVPVYGAADDATPITKTFYDAYGNAKIEENPLGKRWITEYDARNRPTKVTRPATQYIDEAGNLQPAFASFTDTTYDSVGNVRSVTDARGNTRYTTYDEANRPVISISPQVTLANGNTVYPATRNGYDRSGNILTVEQGTVADPLVPTFSPARVSADNSYDGLGRLLTTTDAENITVSNQYDKGNNLIQVTDGESQVTLYTYDGLNRLRSTTYGGSGGDDTSLEYDAVNLVSRIDAKGQVTHYSYDNRHRLTDVFYVGAGHENRRYQYDLVGNITDVVEPGKGGLTDVHYTYDALSRIETETSAGITHKYSYDLAGNRMSTNYGDGSGGTRLALVSTYDALNRTLTIFEDDNGDGTHNGTESLSGYEYDLEGNIREKKQANGDIVSKTYDALGRILSVTGPGAAGSELYISTNAYDLYGNLTRLSETYPGGSINARIVINTYDDANRLTSETIEKHDGQSLADPLLNTVVTDYTYDQAHNRESRMIDADDNGDYTGAGDSIMRYVYDNALNQISYSYQDTNNSTAWDYGEARTDYSYGANGNRRTAEADTDGDTSVDKTSHYTYDRENRLVQLTENTNGAGEPKIIDIYPGAGDILAQYKTRVTYYTSAPTRTYKYAYDYRTRRVLRDESDAGGARTEIVFSGGTSVQEYAGGATVPTVEYIRGSDYGGGIGGILYSLRSSDSSFYHYNSRGDVVAKTDASGALGYQAAYEAFGKHGDTPTSEEWGTNPDPQQANTKDEDPTGLLNEGFRYRDLDTGTFITRDPLGFIDGPNVYTYVVQNPWTKFDPLGLYYNKDQFDDDGYMKKKEEIEKNEEYNKRVDHFNEQWKKARDTPTGSALHDHIINSDWRYSVDVMAKPGRDGDEKDHYSREDKDGKGSTSYFTSMDHFSYETIAHEFFHGVQDEFNPYLSLEMREGESFEEAERRWINETLRAMGTNVKGLAEAYSSEDAANQQKYFEKGSGGKEVRFPGQEAQATRVENMVEYEYLKKNDPERFELFIKHQWYRSSYKDFSVDNPLGKYSD</sequence>
<feature type="region of interest" description="Disordered" evidence="1">
    <location>
        <begin position="2114"/>
        <end position="2141"/>
    </location>
</feature>
<protein>
    <submittedName>
        <fullName evidence="2">RHS repeat protein</fullName>
    </submittedName>
</protein>
<accession>A0A7X1B1M8</accession>
<dbReference type="InterPro" id="IPR022385">
    <property type="entry name" value="Rhs_assc_core"/>
</dbReference>
<proteinExistence type="predicted"/>
<dbReference type="RefSeq" id="WP_185694530.1">
    <property type="nucleotide sequence ID" value="NZ_JACHVA010000135.1"/>
</dbReference>
<feature type="region of interest" description="Disordered" evidence="1">
    <location>
        <begin position="1936"/>
        <end position="1955"/>
    </location>
</feature>
<feature type="compositionally biased region" description="Polar residues" evidence="1">
    <location>
        <begin position="155"/>
        <end position="168"/>
    </location>
</feature>
<name>A0A7X1B1M8_9BACT</name>